<keyword evidence="1" id="KW-0963">Cytoplasm</keyword>
<keyword evidence="2" id="KW-0378">Hydrolase</keyword>
<dbReference type="PANTHER" id="PTHR12418">
    <property type="entry name" value="ACYL-COENZYME A THIOESTERASE THEM4"/>
    <property type="match status" value="1"/>
</dbReference>
<organism evidence="5 6">
    <name type="scientific">Pseudonocardia humida</name>
    <dbReference type="NCBI Taxonomy" id="2800819"/>
    <lineage>
        <taxon>Bacteria</taxon>
        <taxon>Bacillati</taxon>
        <taxon>Actinomycetota</taxon>
        <taxon>Actinomycetes</taxon>
        <taxon>Pseudonocardiales</taxon>
        <taxon>Pseudonocardiaceae</taxon>
        <taxon>Pseudonocardia</taxon>
    </lineage>
</organism>
<keyword evidence="4" id="KW-0443">Lipid metabolism</keyword>
<dbReference type="SUPFAM" id="SSF54637">
    <property type="entry name" value="Thioesterase/thiol ester dehydrase-isomerase"/>
    <property type="match status" value="1"/>
</dbReference>
<proteinExistence type="predicted"/>
<reference evidence="5" key="1">
    <citation type="submission" date="2021-04" db="EMBL/GenBank/DDBJ databases">
        <title>Pseudonocardia sp. nov., isolated from sandy soil of mangrove forest.</title>
        <authorList>
            <person name="Zan Z."/>
            <person name="Huang R."/>
            <person name="Liu W."/>
        </authorList>
    </citation>
    <scope>NUCLEOTIDE SEQUENCE</scope>
    <source>
        <strain evidence="5">S2-4</strain>
    </source>
</reference>
<dbReference type="Proteomes" id="UP001165283">
    <property type="component" value="Unassembled WGS sequence"/>
</dbReference>
<name>A0ABT1AC82_9PSEU</name>
<protein>
    <submittedName>
        <fullName evidence="5">PaaI family thioesterase</fullName>
    </submittedName>
</protein>
<dbReference type="InterPro" id="IPR052365">
    <property type="entry name" value="THEM4/THEM5_acyl-CoA_thioest"/>
</dbReference>
<keyword evidence="6" id="KW-1185">Reference proteome</keyword>
<comment type="caution">
    <text evidence="5">The sequence shown here is derived from an EMBL/GenBank/DDBJ whole genome shotgun (WGS) entry which is preliminary data.</text>
</comment>
<dbReference type="RefSeq" id="WP_252446187.1">
    <property type="nucleotide sequence ID" value="NZ_JAGSOV010000088.1"/>
</dbReference>
<dbReference type="InterPro" id="IPR029069">
    <property type="entry name" value="HotDog_dom_sf"/>
</dbReference>
<accession>A0ABT1AC82</accession>
<sequence>MTRTVAELSARLAAHAVDERRQITGHVPDVPGRGQTLTPVLVLDDHDEQRASGRVSFGRYYLGGNGAVHGGAIPLVFDDLMGRLANTGARKPSRTAYLKVDYRSITPIEQELRVTTWFESEQGRKRLLHGTLHHGDRLCAEAQGLFVELKPGQP</sequence>
<gene>
    <name evidence="5" type="ORF">KDL28_36910</name>
</gene>
<evidence type="ECO:0000256" key="2">
    <source>
        <dbReference type="ARBA" id="ARBA00022801"/>
    </source>
</evidence>
<dbReference type="CDD" id="cd03443">
    <property type="entry name" value="PaaI_thioesterase"/>
    <property type="match status" value="1"/>
</dbReference>
<dbReference type="PANTHER" id="PTHR12418:SF19">
    <property type="entry name" value="ACYL-COENZYME A THIOESTERASE THEM4"/>
    <property type="match status" value="1"/>
</dbReference>
<evidence type="ECO:0000313" key="5">
    <source>
        <dbReference type="EMBL" id="MCO1660645.1"/>
    </source>
</evidence>
<evidence type="ECO:0000313" key="6">
    <source>
        <dbReference type="Proteomes" id="UP001165283"/>
    </source>
</evidence>
<dbReference type="Gene3D" id="3.10.129.10">
    <property type="entry name" value="Hotdog Thioesterase"/>
    <property type="match status" value="1"/>
</dbReference>
<evidence type="ECO:0000256" key="3">
    <source>
        <dbReference type="ARBA" id="ARBA00022832"/>
    </source>
</evidence>
<evidence type="ECO:0000256" key="4">
    <source>
        <dbReference type="ARBA" id="ARBA00023098"/>
    </source>
</evidence>
<evidence type="ECO:0000256" key="1">
    <source>
        <dbReference type="ARBA" id="ARBA00022490"/>
    </source>
</evidence>
<keyword evidence="3" id="KW-0276">Fatty acid metabolism</keyword>
<dbReference type="EMBL" id="JAGSOV010000088">
    <property type="protein sequence ID" value="MCO1660645.1"/>
    <property type="molecule type" value="Genomic_DNA"/>
</dbReference>